<protein>
    <submittedName>
        <fullName evidence="1">Uncharacterized protein</fullName>
    </submittedName>
</protein>
<organism evidence="1 2">
    <name type="scientific">Enterococcus pallens ATCC BAA-351</name>
    <dbReference type="NCBI Taxonomy" id="1158607"/>
    <lineage>
        <taxon>Bacteria</taxon>
        <taxon>Bacillati</taxon>
        <taxon>Bacillota</taxon>
        <taxon>Bacilli</taxon>
        <taxon>Lactobacillales</taxon>
        <taxon>Enterococcaceae</taxon>
        <taxon>Enterococcus</taxon>
    </lineage>
</organism>
<evidence type="ECO:0000313" key="2">
    <source>
        <dbReference type="Proteomes" id="UP000013782"/>
    </source>
</evidence>
<accession>R2TBR7</accession>
<proteinExistence type="predicted"/>
<dbReference type="Proteomes" id="UP000013782">
    <property type="component" value="Unassembled WGS sequence"/>
</dbReference>
<comment type="caution">
    <text evidence="1">The sequence shown here is derived from an EMBL/GenBank/DDBJ whole genome shotgun (WGS) entry which is preliminary data.</text>
</comment>
<name>R2TBR7_9ENTE</name>
<reference evidence="1 2" key="1">
    <citation type="submission" date="2013-02" db="EMBL/GenBank/DDBJ databases">
        <title>The Genome Sequence of Enterococcus pallens BAA-351.</title>
        <authorList>
            <consortium name="The Broad Institute Genome Sequencing Platform"/>
            <consortium name="The Broad Institute Genome Sequencing Center for Infectious Disease"/>
            <person name="Earl A.M."/>
            <person name="Gilmore M.S."/>
            <person name="Lebreton F."/>
            <person name="Walker B."/>
            <person name="Young S.K."/>
            <person name="Zeng Q."/>
            <person name="Gargeya S."/>
            <person name="Fitzgerald M."/>
            <person name="Haas B."/>
            <person name="Abouelleil A."/>
            <person name="Alvarado L."/>
            <person name="Arachchi H.M."/>
            <person name="Berlin A.M."/>
            <person name="Chapman S.B."/>
            <person name="Dewar J."/>
            <person name="Goldberg J."/>
            <person name="Griggs A."/>
            <person name="Gujja S."/>
            <person name="Hansen M."/>
            <person name="Howarth C."/>
            <person name="Imamovic A."/>
            <person name="Larimer J."/>
            <person name="McCowan C."/>
            <person name="Murphy C."/>
            <person name="Neiman D."/>
            <person name="Pearson M."/>
            <person name="Priest M."/>
            <person name="Roberts A."/>
            <person name="Saif S."/>
            <person name="Shea T."/>
            <person name="Sisk P."/>
            <person name="Sykes S."/>
            <person name="Wortman J."/>
            <person name="Nusbaum C."/>
            <person name="Birren B."/>
        </authorList>
    </citation>
    <scope>NUCLEOTIDE SEQUENCE [LARGE SCALE GENOMIC DNA]</scope>
    <source>
        <strain evidence="1 2">ATCC BAA-351</strain>
    </source>
</reference>
<gene>
    <name evidence="1" type="ORF">UAU_00342</name>
</gene>
<keyword evidence="2" id="KW-1185">Reference proteome</keyword>
<dbReference type="AlphaFoldDB" id="R2TBR7"/>
<evidence type="ECO:0000313" key="1">
    <source>
        <dbReference type="EMBL" id="EOH97674.1"/>
    </source>
</evidence>
<dbReference type="EMBL" id="AJAQ01000001">
    <property type="protein sequence ID" value="EOH97674.1"/>
    <property type="molecule type" value="Genomic_DNA"/>
</dbReference>
<dbReference type="HOGENOM" id="CLU_3389327_0_0_9"/>
<sequence length="32" mass="3937">MKIRPKETFFSLDRIFFFNLESENIIKLALQF</sequence>